<keyword evidence="5 8" id="KW-0863">Zinc-finger</keyword>
<dbReference type="InterPro" id="IPR023321">
    <property type="entry name" value="PINIT"/>
</dbReference>
<feature type="region of interest" description="Disordered" evidence="9">
    <location>
        <begin position="839"/>
        <end position="883"/>
    </location>
</feature>
<feature type="compositionally biased region" description="Polar residues" evidence="9">
    <location>
        <begin position="550"/>
        <end position="567"/>
    </location>
</feature>
<dbReference type="PROSITE" id="PS51466">
    <property type="entry name" value="PINIT"/>
    <property type="match status" value="1"/>
</dbReference>
<feature type="compositionally biased region" description="Polar residues" evidence="9">
    <location>
        <begin position="745"/>
        <end position="756"/>
    </location>
</feature>
<evidence type="ECO:0000259" key="11">
    <source>
        <dbReference type="PROSITE" id="PS51466"/>
    </source>
</evidence>
<dbReference type="Gene3D" id="2.60.120.780">
    <property type="entry name" value="PINIT domain"/>
    <property type="match status" value="1"/>
</dbReference>
<comment type="similarity">
    <text evidence="2">Belongs to the PIAS family.</text>
</comment>
<dbReference type="EMBL" id="LIAE01007026">
    <property type="protein sequence ID" value="PAV82829.1"/>
    <property type="molecule type" value="Genomic_DNA"/>
</dbReference>
<dbReference type="GO" id="GO:0016925">
    <property type="term" value="P:protein sumoylation"/>
    <property type="evidence" value="ECO:0007669"/>
    <property type="project" value="UniProtKB-UniPathway"/>
</dbReference>
<dbReference type="GO" id="GO:0003712">
    <property type="term" value="F:transcription coregulator activity"/>
    <property type="evidence" value="ECO:0007669"/>
    <property type="project" value="TreeGrafter"/>
</dbReference>
<dbReference type="GO" id="GO:0006357">
    <property type="term" value="P:regulation of transcription by RNA polymerase II"/>
    <property type="evidence" value="ECO:0007669"/>
    <property type="project" value="TreeGrafter"/>
</dbReference>
<feature type="compositionally biased region" description="Polar residues" evidence="9">
    <location>
        <begin position="842"/>
        <end position="868"/>
    </location>
</feature>
<feature type="domain" description="SP-RING-type" evidence="10">
    <location>
        <begin position="335"/>
        <end position="443"/>
    </location>
</feature>
<feature type="region of interest" description="Disordered" evidence="9">
    <location>
        <begin position="479"/>
        <end position="526"/>
    </location>
</feature>
<dbReference type="GO" id="GO:0000785">
    <property type="term" value="C:chromatin"/>
    <property type="evidence" value="ECO:0007669"/>
    <property type="project" value="TreeGrafter"/>
</dbReference>
<evidence type="ECO:0000256" key="2">
    <source>
        <dbReference type="ARBA" id="ARBA00005383"/>
    </source>
</evidence>
<feature type="region of interest" description="Disordered" evidence="9">
    <location>
        <begin position="726"/>
        <end position="756"/>
    </location>
</feature>
<evidence type="ECO:0000256" key="5">
    <source>
        <dbReference type="ARBA" id="ARBA00022771"/>
    </source>
</evidence>
<protein>
    <recommendedName>
        <fullName evidence="14">SP-RING-type domain-containing protein</fullName>
    </recommendedName>
</protein>
<dbReference type="SUPFAM" id="SSF68906">
    <property type="entry name" value="SAP domain"/>
    <property type="match status" value="1"/>
</dbReference>
<dbReference type="Proteomes" id="UP000218231">
    <property type="component" value="Unassembled WGS sequence"/>
</dbReference>
<evidence type="ECO:0000256" key="4">
    <source>
        <dbReference type="ARBA" id="ARBA00022723"/>
    </source>
</evidence>
<dbReference type="PANTHER" id="PTHR10782">
    <property type="entry name" value="ZINC FINGER MIZ DOMAIN-CONTAINING PROTEIN"/>
    <property type="match status" value="1"/>
</dbReference>
<evidence type="ECO:0000313" key="12">
    <source>
        <dbReference type="EMBL" id="PAV82829.1"/>
    </source>
</evidence>
<dbReference type="UniPathway" id="UPA00886"/>
<keyword evidence="4" id="KW-0479">Metal-binding</keyword>
<evidence type="ECO:0000313" key="13">
    <source>
        <dbReference type="Proteomes" id="UP000218231"/>
    </source>
</evidence>
<dbReference type="GO" id="GO:0008270">
    <property type="term" value="F:zinc ion binding"/>
    <property type="evidence" value="ECO:0007669"/>
    <property type="project" value="UniProtKB-KW"/>
</dbReference>
<feature type="compositionally biased region" description="Polar residues" evidence="9">
    <location>
        <begin position="646"/>
        <end position="688"/>
    </location>
</feature>
<dbReference type="EMBL" id="LIAE01007026">
    <property type="protein sequence ID" value="PAV82827.1"/>
    <property type="molecule type" value="Genomic_DNA"/>
</dbReference>
<dbReference type="InterPro" id="IPR013083">
    <property type="entry name" value="Znf_RING/FYVE/PHD"/>
</dbReference>
<evidence type="ECO:0000256" key="1">
    <source>
        <dbReference type="ARBA" id="ARBA00004718"/>
    </source>
</evidence>
<reference evidence="12 13" key="1">
    <citation type="journal article" date="2017" name="Curr. Biol.">
        <title>Genome architecture and evolution of a unichromosomal asexual nematode.</title>
        <authorList>
            <person name="Fradin H."/>
            <person name="Zegar C."/>
            <person name="Gutwein M."/>
            <person name="Lucas J."/>
            <person name="Kovtun M."/>
            <person name="Corcoran D."/>
            <person name="Baugh L.R."/>
            <person name="Kiontke K."/>
            <person name="Gunsalus K."/>
            <person name="Fitch D.H."/>
            <person name="Piano F."/>
        </authorList>
    </citation>
    <scope>NUCLEOTIDE SEQUENCE [LARGE SCALE GENOMIC DNA]</scope>
    <source>
        <strain evidence="12">PF1309</strain>
    </source>
</reference>
<dbReference type="GO" id="GO:0061665">
    <property type="term" value="F:SUMO ligase activity"/>
    <property type="evidence" value="ECO:0007669"/>
    <property type="project" value="TreeGrafter"/>
</dbReference>
<feature type="compositionally biased region" description="Low complexity" evidence="9">
    <location>
        <begin position="493"/>
        <end position="508"/>
    </location>
</feature>
<dbReference type="PROSITE" id="PS51044">
    <property type="entry name" value="ZF_SP_RING"/>
    <property type="match status" value="1"/>
</dbReference>
<feature type="region of interest" description="Disordered" evidence="9">
    <location>
        <begin position="547"/>
        <end position="697"/>
    </location>
</feature>
<dbReference type="Gene3D" id="1.10.720.30">
    <property type="entry name" value="SAP domain"/>
    <property type="match status" value="1"/>
</dbReference>
<comment type="caution">
    <text evidence="12">The sequence shown here is derived from an EMBL/GenBank/DDBJ whole genome shotgun (WGS) entry which is preliminary data.</text>
</comment>
<gene>
    <name evidence="12" type="ORF">WR25_21997</name>
</gene>
<dbReference type="AlphaFoldDB" id="A0A2A2L9E9"/>
<dbReference type="STRING" id="2018661.A0A2A2L9E9"/>
<evidence type="ECO:0008006" key="14">
    <source>
        <dbReference type="Google" id="ProtNLM"/>
    </source>
</evidence>
<evidence type="ECO:0000256" key="8">
    <source>
        <dbReference type="PROSITE-ProRule" id="PRU00452"/>
    </source>
</evidence>
<dbReference type="InterPro" id="IPR004181">
    <property type="entry name" value="Znf_MIZ"/>
</dbReference>
<dbReference type="OrthoDB" id="5875376at2759"/>
<keyword evidence="13" id="KW-1185">Reference proteome</keyword>
<keyword evidence="3" id="KW-0808">Transferase</keyword>
<dbReference type="Pfam" id="PF14324">
    <property type="entry name" value="PINIT"/>
    <property type="match status" value="1"/>
</dbReference>
<dbReference type="Gene3D" id="3.30.40.10">
    <property type="entry name" value="Zinc/RING finger domain, C3HC4 (zinc finger)"/>
    <property type="match status" value="1"/>
</dbReference>
<evidence type="ECO:0000256" key="3">
    <source>
        <dbReference type="ARBA" id="ARBA00022679"/>
    </source>
</evidence>
<feature type="domain" description="PINIT" evidence="11">
    <location>
        <begin position="126"/>
        <end position="301"/>
    </location>
</feature>
<comment type="pathway">
    <text evidence="1">Protein modification; protein sumoylation.</text>
</comment>
<evidence type="ECO:0000256" key="9">
    <source>
        <dbReference type="SAM" id="MobiDB-lite"/>
    </source>
</evidence>
<evidence type="ECO:0000259" key="10">
    <source>
        <dbReference type="PROSITE" id="PS51044"/>
    </source>
</evidence>
<evidence type="ECO:0000256" key="7">
    <source>
        <dbReference type="ARBA" id="ARBA00022833"/>
    </source>
</evidence>
<dbReference type="InterPro" id="IPR038654">
    <property type="entry name" value="PINIT_sf"/>
</dbReference>
<dbReference type="EMBL" id="LIAE01007026">
    <property type="protein sequence ID" value="PAV82826.1"/>
    <property type="molecule type" value="Genomic_DNA"/>
</dbReference>
<dbReference type="FunFam" id="2.60.120.780:FF:000007">
    <property type="entry name" value="E3 SUMO-protein ligase gei-17"/>
    <property type="match status" value="1"/>
</dbReference>
<dbReference type="InterPro" id="IPR036361">
    <property type="entry name" value="SAP_dom_sf"/>
</dbReference>
<name>A0A2A2L9E9_9BILA</name>
<keyword evidence="6" id="KW-0833">Ubl conjugation pathway</keyword>
<proteinExistence type="inferred from homology"/>
<accession>A0A2A2L9E9</accession>
<dbReference type="PANTHER" id="PTHR10782:SF94">
    <property type="entry name" value="SUPPRESSOR OF VARIEGATION 2-10, ISOFORM I"/>
    <property type="match status" value="1"/>
</dbReference>
<dbReference type="EMBL" id="LIAE01007026">
    <property type="protein sequence ID" value="PAV82828.1"/>
    <property type="molecule type" value="Genomic_DNA"/>
</dbReference>
<evidence type="ECO:0000256" key="6">
    <source>
        <dbReference type="ARBA" id="ARBA00022786"/>
    </source>
</evidence>
<sequence length="907" mass="101064">MSHQQLSNDELRYYENSISQLRVNEIQTILGYFRSNKLGKKNELINRCITLLRNPTYQAQMAHHIRDMSKRNQRINSSGYPHPVQNNGYQGSYATPLYAGHSHSHSTPHPVSNGYRGTFNAYSGGSTMSSVQTVQMQSRPVNFPGFRPILLPFYDFRHVVLAPMELPAILTGLKQQAKLYFNFQVPTQHVQNLRYQSDKKELPRDELQLRFFHLNPEGQLPLEFPDEFPLQCVVRIDDTNVTLPNIIPTNKPNVEAKRPSRPVNITPYCQPPRDQGNHRMVIEWTADKRVWAVLINVVHRVNADILKAKAINNPAFHRSYEETKSVIIRRLSGDDEDGIQMDQLKISLLCPKTRQKVMSRDMEKLENEGKEAEYAGDYLSKTRMRIPARGRDCTHLQCFDLEAYLMMNEKKPTWKCAVCSSNTPYSKLIIDKYFERMVNSVDPSFSEVELLKDGNYQTIKEDVFELSDSDDDEVKPAKIAARGGGQSNSVAEAPKPSTSTAHSTAPTSVKSKAPIEEITLSDDEDDATDIDLSRAVQESIRIAALAQQGGPDSNNPSTAPGSNSTAGNGFCGISSPSMVSMDASTPSSVPSSATLIHRSPPRPSKAGNKIIDCITIDDDDSPEKEECTNSSRKRAATSALEDDMEINTTASSSNSQNHNYKQTQQDTQSNNHNGQQQPFRFQQSHNTSGPPPPKTMNLKTALDELLSNNSPFDQNMQSTSLDDIQLQPLPSSAPFDNRNHEHPSVRTSTPSSAPVHSGTGTAFPMPNNFMQAAMQQHQNQVGASNPSSPPAYMPPAPVSRTMSAGIQCQNIMNQSFYQHPSPQNWPNTYQMFTPFGLPPTMIPQQPHSSPNLPSTSAPSPHPSQTQFIGSRPPLLGSPQAFSPLFFPGQHQAAMFPNMQQQQHPQFR</sequence>
<dbReference type="Pfam" id="PF02891">
    <property type="entry name" value="zf-MIZ"/>
    <property type="match status" value="1"/>
</dbReference>
<feature type="compositionally biased region" description="Low complexity" evidence="9">
    <location>
        <begin position="583"/>
        <end position="594"/>
    </location>
</feature>
<organism evidence="12 13">
    <name type="scientific">Diploscapter pachys</name>
    <dbReference type="NCBI Taxonomy" id="2018661"/>
    <lineage>
        <taxon>Eukaryota</taxon>
        <taxon>Metazoa</taxon>
        <taxon>Ecdysozoa</taxon>
        <taxon>Nematoda</taxon>
        <taxon>Chromadorea</taxon>
        <taxon>Rhabditida</taxon>
        <taxon>Rhabditina</taxon>
        <taxon>Rhabditomorpha</taxon>
        <taxon>Rhabditoidea</taxon>
        <taxon>Rhabditidae</taxon>
        <taxon>Diploscapter</taxon>
    </lineage>
</organism>
<dbReference type="CDD" id="cd16650">
    <property type="entry name" value="SP-RING_PIAS-like"/>
    <property type="match status" value="1"/>
</dbReference>
<keyword evidence="7" id="KW-0862">Zinc</keyword>